<proteinExistence type="predicted"/>
<comment type="caution">
    <text evidence="2">The sequence shown here is derived from an EMBL/GenBank/DDBJ whole genome shotgun (WGS) entry which is preliminary data.</text>
</comment>
<accession>A0A840HW67</accession>
<name>A0A840HW67_9SPHN</name>
<evidence type="ECO:0000313" key="3">
    <source>
        <dbReference type="Proteomes" id="UP000575068"/>
    </source>
</evidence>
<protein>
    <submittedName>
        <fullName evidence="2">Uncharacterized protein</fullName>
    </submittedName>
</protein>
<dbReference type="RefSeq" id="WP_246414897.1">
    <property type="nucleotide sequence ID" value="NZ_JACHOV010000007.1"/>
</dbReference>
<dbReference type="EMBL" id="JACHOV010000007">
    <property type="protein sequence ID" value="MBB4641829.1"/>
    <property type="molecule type" value="Genomic_DNA"/>
</dbReference>
<dbReference type="Proteomes" id="UP000575068">
    <property type="component" value="Unassembled WGS sequence"/>
</dbReference>
<dbReference type="InterPro" id="IPR010916">
    <property type="entry name" value="TonB_box_CS"/>
</dbReference>
<keyword evidence="1" id="KW-0732">Signal</keyword>
<organism evidence="2 3">
    <name type="scientific">Rhizorhapis suberifaciens</name>
    <name type="common">corky root of lettuce</name>
    <dbReference type="NCBI Taxonomy" id="13656"/>
    <lineage>
        <taxon>Bacteria</taxon>
        <taxon>Pseudomonadati</taxon>
        <taxon>Pseudomonadota</taxon>
        <taxon>Alphaproteobacteria</taxon>
        <taxon>Sphingomonadales</taxon>
        <taxon>Sphingomonadaceae</taxon>
        <taxon>Rhizorhapis</taxon>
    </lineage>
</organism>
<feature type="signal peptide" evidence="1">
    <location>
        <begin position="1"/>
        <end position="31"/>
    </location>
</feature>
<evidence type="ECO:0000256" key="1">
    <source>
        <dbReference type="SAM" id="SignalP"/>
    </source>
</evidence>
<sequence>MFSTKMFRINSLKPFVFGVALLAFPSGAVLAETIVVKAAGPSAGSYPPGRKIADNSMIALKAGDVLTVLDGRGTRTLKGPGNFNTSAASSTAGDTRNSLAGLLGTQRIRRARTGAVRGGADAGKMPRSPNLWYVDISQSSKVCVPDPANVQLWRPDLTQALLVTARDDKNGLSATIAFEKGQFRAAWPAALPVTDGGSYHLSWGGPDKPVKISFAVLGPQSEGLESMASMLISRGCEAQLNLLVDTVALPDAQPIPEG</sequence>
<dbReference type="AlphaFoldDB" id="A0A840HW67"/>
<gene>
    <name evidence="2" type="ORF">HNQ99_002142</name>
</gene>
<dbReference type="PROSITE" id="PS00430">
    <property type="entry name" value="TONB_DEPENDENT_REC_1"/>
    <property type="match status" value="1"/>
</dbReference>
<feature type="chain" id="PRO_5032572589" evidence="1">
    <location>
        <begin position="32"/>
        <end position="258"/>
    </location>
</feature>
<keyword evidence="3" id="KW-1185">Reference proteome</keyword>
<evidence type="ECO:0000313" key="2">
    <source>
        <dbReference type="EMBL" id="MBB4641829.1"/>
    </source>
</evidence>
<reference evidence="2 3" key="1">
    <citation type="submission" date="2020-08" db="EMBL/GenBank/DDBJ databases">
        <title>Genomic Encyclopedia of Type Strains, Phase IV (KMG-IV): sequencing the most valuable type-strain genomes for metagenomic binning, comparative biology and taxonomic classification.</title>
        <authorList>
            <person name="Goeker M."/>
        </authorList>
    </citation>
    <scope>NUCLEOTIDE SEQUENCE [LARGE SCALE GENOMIC DNA]</scope>
    <source>
        <strain evidence="2 3">DSM 7465</strain>
    </source>
</reference>